<feature type="domain" description="Copper amine oxidase-like N-terminal" evidence="3">
    <location>
        <begin position="29"/>
        <end position="134"/>
    </location>
</feature>
<dbReference type="Proteomes" id="UP001172911">
    <property type="component" value="Unassembled WGS sequence"/>
</dbReference>
<evidence type="ECO:0000259" key="3">
    <source>
        <dbReference type="Pfam" id="PF07833"/>
    </source>
</evidence>
<evidence type="ECO:0000256" key="2">
    <source>
        <dbReference type="SAM" id="SignalP"/>
    </source>
</evidence>
<proteinExistence type="predicted"/>
<dbReference type="InterPro" id="IPR036582">
    <property type="entry name" value="Mao_N_sf"/>
</dbReference>
<accession>A0AAW7ZBS0</accession>
<dbReference type="SUPFAM" id="SSF55383">
    <property type="entry name" value="Copper amine oxidase, domain N"/>
    <property type="match status" value="1"/>
</dbReference>
<dbReference type="Gene3D" id="3.30.457.10">
    <property type="entry name" value="Copper amine oxidase-like, N-terminal domain"/>
    <property type="match status" value="1"/>
</dbReference>
<gene>
    <name evidence="4" type="ORF">P6N53_06330</name>
</gene>
<dbReference type="EMBL" id="JARPTC010000008">
    <property type="protein sequence ID" value="MDO7786837.1"/>
    <property type="molecule type" value="Genomic_DNA"/>
</dbReference>
<sequence>MKKSFSILIVTVFLALALPLSAFAGIVVVIDGTPLSTQDEPVFQGGRLMVPMRVIFEKLGAKVEWDNGNITASKGNTLVQLKVDSINGKLNNRPHILPVAPAIIDGKTMVPLRFISETLNAGVDYLHEHQVVLISSETYKVGLTSTDTALKKNSEQYNYYKNFTMTNETSIVNYKNYQDKVKEAFDTLVAYEDKISGNMAAKDPTAVEAALANLQNLQSMKDNIKNISDQLAKDTLTIQLGKDLMAYHTSLTYVYKLLADEKKITSTSDTKLQDAKTFRQAVSLGFSNIEKKMSDWIAKGRSGSL</sequence>
<evidence type="ECO:0000313" key="5">
    <source>
        <dbReference type="Proteomes" id="UP001172911"/>
    </source>
</evidence>
<comment type="caution">
    <text evidence="4">The sequence shown here is derived from an EMBL/GenBank/DDBJ whole genome shotgun (WGS) entry which is preliminary data.</text>
</comment>
<feature type="coiled-coil region" evidence="1">
    <location>
        <begin position="174"/>
        <end position="234"/>
    </location>
</feature>
<dbReference type="AlphaFoldDB" id="A0AAW7ZBS0"/>
<feature type="signal peptide" evidence="2">
    <location>
        <begin position="1"/>
        <end position="24"/>
    </location>
</feature>
<reference evidence="4" key="2">
    <citation type="submission" date="2023-03" db="EMBL/GenBank/DDBJ databases">
        <authorList>
            <person name="Zhang Z."/>
        </authorList>
    </citation>
    <scope>NUCLEOTIDE SEQUENCE</scope>
    <source>
        <strain evidence="4">DSA</strain>
    </source>
</reference>
<protein>
    <submittedName>
        <fullName evidence="4">Stalk domain-containing protein</fullName>
    </submittedName>
</protein>
<evidence type="ECO:0000313" key="4">
    <source>
        <dbReference type="EMBL" id="MDO7786837.1"/>
    </source>
</evidence>
<evidence type="ECO:0000256" key="1">
    <source>
        <dbReference type="SAM" id="Coils"/>
    </source>
</evidence>
<keyword evidence="1" id="KW-0175">Coiled coil</keyword>
<feature type="chain" id="PRO_5044015350" evidence="2">
    <location>
        <begin position="25"/>
        <end position="305"/>
    </location>
</feature>
<keyword evidence="5" id="KW-1185">Reference proteome</keyword>
<keyword evidence="2" id="KW-0732">Signal</keyword>
<dbReference type="Pfam" id="PF07833">
    <property type="entry name" value="Cu_amine_oxidN1"/>
    <property type="match status" value="1"/>
</dbReference>
<reference evidence="4" key="1">
    <citation type="journal article" date="2023" name="J. Hazard. Mater.">
        <title>Anaerobic biodegradation of pyrene and benzo[a]pyrene by a new sulfate-reducing Desulforamulus aquiferis strain DSA.</title>
        <authorList>
            <person name="Zhang Z."/>
            <person name="Sun J."/>
            <person name="Gong X."/>
            <person name="Wang C."/>
            <person name="Wang H."/>
        </authorList>
    </citation>
    <scope>NUCLEOTIDE SEQUENCE</scope>
    <source>
        <strain evidence="4">DSA</strain>
    </source>
</reference>
<dbReference type="RefSeq" id="WP_304541953.1">
    <property type="nucleotide sequence ID" value="NZ_JARPTC010000008.1"/>
</dbReference>
<organism evidence="4 5">
    <name type="scientific">Desulforamulus aquiferis</name>
    <dbReference type="NCBI Taxonomy" id="1397668"/>
    <lineage>
        <taxon>Bacteria</taxon>
        <taxon>Bacillati</taxon>
        <taxon>Bacillota</taxon>
        <taxon>Clostridia</taxon>
        <taxon>Eubacteriales</taxon>
        <taxon>Peptococcaceae</taxon>
        <taxon>Desulforamulus</taxon>
    </lineage>
</organism>
<dbReference type="InterPro" id="IPR012854">
    <property type="entry name" value="Cu_amine_oxidase-like_N"/>
</dbReference>
<name>A0AAW7ZBS0_9FIRM</name>